<keyword evidence="2" id="KW-0677">Repeat</keyword>
<accession>A0A8E0VJD3</accession>
<comment type="caution">
    <text evidence="5">The sequence shown here is derived from an EMBL/GenBank/DDBJ whole genome shotgun (WGS) entry which is preliminary data.</text>
</comment>
<dbReference type="Proteomes" id="UP000728185">
    <property type="component" value="Unassembled WGS sequence"/>
</dbReference>
<dbReference type="GO" id="GO:0016020">
    <property type="term" value="C:membrane"/>
    <property type="evidence" value="ECO:0007669"/>
    <property type="project" value="InterPro"/>
</dbReference>
<proteinExistence type="predicted"/>
<dbReference type="Gene3D" id="2.60.40.2030">
    <property type="match status" value="2"/>
</dbReference>
<evidence type="ECO:0000256" key="2">
    <source>
        <dbReference type="ARBA" id="ARBA00022737"/>
    </source>
</evidence>
<sequence>SQNGTEPVSDPNKLEPVHTDCLTVVDTKFGYLSPRQMSRSPTDNRCAALTNGTFLVSYEVRPGLAKPGVHYENIQGGILRFAGTETEQQITIQLNDDDRHVQTMSEPVDFHVILLGAPTPEMFTLGTDAADSVKPNIALPGTPSVLRVQLLPKNGTDGTAKQNKDEKEPHDYEPINTVLFFEPGETSKTVTVTIDPKKQVRWILFPNMSNRGIPITV</sequence>
<keyword evidence="1" id="KW-0732">Signal</keyword>
<keyword evidence="6" id="KW-1185">Reference proteome</keyword>
<dbReference type="InterPro" id="IPR038081">
    <property type="entry name" value="CalX-like_sf"/>
</dbReference>
<feature type="domain" description="Calx-beta" evidence="4">
    <location>
        <begin position="156"/>
        <end position="194"/>
    </location>
</feature>
<gene>
    <name evidence="5" type="ORF">FBUS_05449</name>
</gene>
<dbReference type="GO" id="GO:0007154">
    <property type="term" value="P:cell communication"/>
    <property type="evidence" value="ECO:0007669"/>
    <property type="project" value="InterPro"/>
</dbReference>
<dbReference type="SUPFAM" id="SSF141072">
    <property type="entry name" value="CalX-like"/>
    <property type="match status" value="2"/>
</dbReference>
<evidence type="ECO:0000256" key="1">
    <source>
        <dbReference type="ARBA" id="ARBA00022729"/>
    </source>
</evidence>
<keyword evidence="3" id="KW-0106">Calcium</keyword>
<feature type="non-terminal residue" evidence="5">
    <location>
        <position position="1"/>
    </location>
</feature>
<dbReference type="AlphaFoldDB" id="A0A8E0VJD3"/>
<dbReference type="InterPro" id="IPR003644">
    <property type="entry name" value="Calx_beta"/>
</dbReference>
<evidence type="ECO:0000313" key="5">
    <source>
        <dbReference type="EMBL" id="KAA0189087.1"/>
    </source>
</evidence>
<reference evidence="5" key="1">
    <citation type="submission" date="2019-05" db="EMBL/GenBank/DDBJ databases">
        <title>Annotation for the trematode Fasciolopsis buski.</title>
        <authorList>
            <person name="Choi Y.-J."/>
        </authorList>
    </citation>
    <scope>NUCLEOTIDE SEQUENCE</scope>
    <source>
        <strain evidence="5">HT</strain>
        <tissue evidence="5">Whole worm</tissue>
    </source>
</reference>
<dbReference type="OrthoDB" id="6436887at2759"/>
<feature type="domain" description="Calx-beta" evidence="4">
    <location>
        <begin position="51"/>
        <end position="100"/>
    </location>
</feature>
<protein>
    <recommendedName>
        <fullName evidence="4">Calx-beta domain-containing protein</fullName>
    </recommendedName>
</protein>
<organism evidence="5 6">
    <name type="scientific">Fasciolopsis buskii</name>
    <dbReference type="NCBI Taxonomy" id="27845"/>
    <lineage>
        <taxon>Eukaryota</taxon>
        <taxon>Metazoa</taxon>
        <taxon>Spiralia</taxon>
        <taxon>Lophotrochozoa</taxon>
        <taxon>Platyhelminthes</taxon>
        <taxon>Trematoda</taxon>
        <taxon>Digenea</taxon>
        <taxon>Plagiorchiida</taxon>
        <taxon>Echinostomata</taxon>
        <taxon>Echinostomatoidea</taxon>
        <taxon>Fasciolidae</taxon>
        <taxon>Fasciolopsis</taxon>
    </lineage>
</organism>
<evidence type="ECO:0000313" key="6">
    <source>
        <dbReference type="Proteomes" id="UP000728185"/>
    </source>
</evidence>
<dbReference type="Pfam" id="PF03160">
    <property type="entry name" value="Calx-beta"/>
    <property type="match status" value="2"/>
</dbReference>
<name>A0A8E0VJD3_9TREM</name>
<dbReference type="EMBL" id="LUCM01008007">
    <property type="protein sequence ID" value="KAA0189087.1"/>
    <property type="molecule type" value="Genomic_DNA"/>
</dbReference>
<evidence type="ECO:0000259" key="4">
    <source>
        <dbReference type="Pfam" id="PF03160"/>
    </source>
</evidence>
<evidence type="ECO:0000256" key="3">
    <source>
        <dbReference type="ARBA" id="ARBA00022837"/>
    </source>
</evidence>